<reference evidence="4" key="1">
    <citation type="journal article" date="2019" name="Int. J. Syst. Evol. Microbiol.">
        <title>The Global Catalogue of Microorganisms (GCM) 10K type strain sequencing project: providing services to taxonomists for standard genome sequencing and annotation.</title>
        <authorList>
            <consortium name="The Broad Institute Genomics Platform"/>
            <consortium name="The Broad Institute Genome Sequencing Center for Infectious Disease"/>
            <person name="Wu L."/>
            <person name="Ma J."/>
        </authorList>
    </citation>
    <scope>NUCLEOTIDE SEQUENCE [LARGE SCALE GENOMIC DNA]</scope>
    <source>
        <strain evidence="4">KCTC 22558</strain>
    </source>
</reference>
<proteinExistence type="predicted"/>
<keyword evidence="1" id="KW-0732">Signal</keyword>
<gene>
    <name evidence="3" type="ORF">GCM10008101_23790</name>
</gene>
<evidence type="ECO:0000313" key="4">
    <source>
        <dbReference type="Proteomes" id="UP000643403"/>
    </source>
</evidence>
<accession>A0ABQ3CB97</accession>
<sequence length="335" mass="35879">MPFVRLFLQLVLAACAGLFAFDARACDTASTSGSDTAARIAQIACDEHALWYAPFVDEQGRLASMRVSEAEGLRLRDGATPAWRRVAAYWQGGGVRWPYPGLPADADCNATGVTAGAALCRTFLIDTPWSAVFVSWVMTRAGVPGFQASARHVDYVRDAYLRSASGPYRLADPDADAPAVGDMLCFSRASQVFGTQGFRDWLGRAFSDTLPMHCDIVVSTSGNRARVVGGNVLQGVTMRVLPLNRLGKLWSLPRRRGGEPECQPFNPEACNFNRQDWVALLKLNPSANVPAVPATPQACCVICVLPMAPGMKRCPATPAGPNASPVTPPTPTPTP</sequence>
<dbReference type="PIRSF" id="PIRSF028415">
    <property type="entry name" value="UCP028415"/>
    <property type="match status" value="1"/>
</dbReference>
<dbReference type="Pfam" id="PF10030">
    <property type="entry name" value="DUF2272"/>
    <property type="match status" value="1"/>
</dbReference>
<protein>
    <recommendedName>
        <fullName evidence="2">DUF2272 domain-containing protein</fullName>
    </recommendedName>
</protein>
<keyword evidence="4" id="KW-1185">Reference proteome</keyword>
<comment type="caution">
    <text evidence="3">The sequence shown here is derived from an EMBL/GenBank/DDBJ whole genome shotgun (WGS) entry which is preliminary data.</text>
</comment>
<evidence type="ECO:0000259" key="2">
    <source>
        <dbReference type="Pfam" id="PF10030"/>
    </source>
</evidence>
<evidence type="ECO:0000256" key="1">
    <source>
        <dbReference type="SAM" id="SignalP"/>
    </source>
</evidence>
<dbReference type="Proteomes" id="UP000643403">
    <property type="component" value="Unassembled WGS sequence"/>
</dbReference>
<dbReference type="EMBL" id="BMXY01000003">
    <property type="protein sequence ID" value="GGZ68725.1"/>
    <property type="molecule type" value="Genomic_DNA"/>
</dbReference>
<dbReference type="RefSeq" id="WP_189450226.1">
    <property type="nucleotide sequence ID" value="NZ_BMXY01000003.1"/>
</dbReference>
<dbReference type="InterPro" id="IPR014545">
    <property type="entry name" value="UCP028415"/>
</dbReference>
<feature type="chain" id="PRO_5047438680" description="DUF2272 domain-containing protein" evidence="1">
    <location>
        <begin position="26"/>
        <end position="335"/>
    </location>
</feature>
<feature type="signal peptide" evidence="1">
    <location>
        <begin position="1"/>
        <end position="25"/>
    </location>
</feature>
<evidence type="ECO:0000313" key="3">
    <source>
        <dbReference type="EMBL" id="GGZ68725.1"/>
    </source>
</evidence>
<name>A0ABQ3CB97_9GAMM</name>
<feature type="domain" description="DUF2272" evidence="2">
    <location>
        <begin position="81"/>
        <end position="283"/>
    </location>
</feature>
<dbReference type="InterPro" id="IPR019262">
    <property type="entry name" value="DUF2272"/>
</dbReference>
<organism evidence="3 4">
    <name type="scientific">Cognatilysobacter xinjiangensis</name>
    <dbReference type="NCBI Taxonomy" id="546892"/>
    <lineage>
        <taxon>Bacteria</taxon>
        <taxon>Pseudomonadati</taxon>
        <taxon>Pseudomonadota</taxon>
        <taxon>Gammaproteobacteria</taxon>
        <taxon>Lysobacterales</taxon>
        <taxon>Lysobacteraceae</taxon>
        <taxon>Cognatilysobacter</taxon>
    </lineage>
</organism>